<dbReference type="AlphaFoldDB" id="A0A167FT63"/>
<accession>A0A167FT63</accession>
<evidence type="ECO:0000313" key="3">
    <source>
        <dbReference type="Proteomes" id="UP000076503"/>
    </source>
</evidence>
<gene>
    <name evidence="2" type="ORF">N476_09210</name>
</gene>
<dbReference type="EMBL" id="AUXZ01000057">
    <property type="protein sequence ID" value="KZN52952.1"/>
    <property type="molecule type" value="Genomic_DNA"/>
</dbReference>
<comment type="caution">
    <text evidence="2">The sequence shown here is derived from an EMBL/GenBank/DDBJ whole genome shotgun (WGS) entry which is preliminary data.</text>
</comment>
<organism evidence="2 3">
    <name type="scientific">Pseudoalteromonas luteoviolacea H33</name>
    <dbReference type="NCBI Taxonomy" id="1365251"/>
    <lineage>
        <taxon>Bacteria</taxon>
        <taxon>Pseudomonadati</taxon>
        <taxon>Pseudomonadota</taxon>
        <taxon>Gammaproteobacteria</taxon>
        <taxon>Alteromonadales</taxon>
        <taxon>Pseudoalteromonadaceae</taxon>
        <taxon>Pseudoalteromonas</taxon>
    </lineage>
</organism>
<feature type="transmembrane region" description="Helical" evidence="1">
    <location>
        <begin position="60"/>
        <end position="83"/>
    </location>
</feature>
<keyword evidence="1" id="KW-1133">Transmembrane helix</keyword>
<reference evidence="2 3" key="1">
    <citation type="submission" date="2013-07" db="EMBL/GenBank/DDBJ databases">
        <title>Comparative Genomic and Metabolomic Analysis of Twelve Strains of Pseudoalteromonas luteoviolacea.</title>
        <authorList>
            <person name="Vynne N.G."/>
            <person name="Mansson M."/>
            <person name="Gram L."/>
        </authorList>
    </citation>
    <scope>NUCLEOTIDE SEQUENCE [LARGE SCALE GENOMIC DNA]</scope>
    <source>
        <strain evidence="2 3">H33</strain>
    </source>
</reference>
<protein>
    <submittedName>
        <fullName evidence="2">Uncharacterized protein</fullName>
    </submittedName>
</protein>
<feature type="transmembrane region" description="Helical" evidence="1">
    <location>
        <begin position="28"/>
        <end position="48"/>
    </location>
</feature>
<proteinExistence type="predicted"/>
<keyword evidence="1" id="KW-0472">Membrane</keyword>
<feature type="transmembrane region" description="Helical" evidence="1">
    <location>
        <begin position="89"/>
        <end position="108"/>
    </location>
</feature>
<evidence type="ECO:0000313" key="2">
    <source>
        <dbReference type="EMBL" id="KZN52952.1"/>
    </source>
</evidence>
<evidence type="ECO:0000256" key="1">
    <source>
        <dbReference type="SAM" id="Phobius"/>
    </source>
</evidence>
<name>A0A167FT63_9GAMM</name>
<dbReference type="Proteomes" id="UP000076503">
    <property type="component" value="Unassembled WGS sequence"/>
</dbReference>
<keyword evidence="1" id="KW-0812">Transmembrane</keyword>
<dbReference type="PATRIC" id="fig|1365251.3.peg.768"/>
<sequence length="137" mass="15108">MGTFGIWVKPVLIDDLTLEGFVNSFNTLNLLAFSLPLLVTVVFDKVVTITAQGKVDDPPLVIWSSILALIAVFIIGVLFTLGGKNNLDKYSVCSFIAWLLVLYIWVVFNVDNPNYQKKAPENAASGGTHVNYEDLED</sequence>